<protein>
    <submittedName>
        <fullName evidence="1">Uncharacterized protein</fullName>
    </submittedName>
</protein>
<comment type="caution">
    <text evidence="1">The sequence shown here is derived from an EMBL/GenBank/DDBJ whole genome shotgun (WGS) entry which is preliminary data.</text>
</comment>
<gene>
    <name evidence="1" type="ORF">Z959_13285</name>
</gene>
<organism evidence="1 2">
    <name type="scientific">Clostridium novyi B str. ATCC 27606</name>
    <dbReference type="NCBI Taxonomy" id="1443123"/>
    <lineage>
        <taxon>Bacteria</taxon>
        <taxon>Bacillati</taxon>
        <taxon>Bacillota</taxon>
        <taxon>Clostridia</taxon>
        <taxon>Eubacteriales</taxon>
        <taxon>Clostridiaceae</taxon>
        <taxon>Clostridium</taxon>
    </lineage>
</organism>
<dbReference type="Proteomes" id="UP000027770">
    <property type="component" value="Unassembled WGS sequence"/>
</dbReference>
<name>A0AA40IRW2_CLONO</name>
<sequence>MFPNIKCCCCRQCINTNEYFYVEVKNETTHYLNFILSYYYFSDKETVKPSPPFGPGKSERMAFPGGVEDLILNVYDSYFNPPYLICFGGPPNKAISRYKVVQHSLDDFECIKY</sequence>
<proteinExistence type="predicted"/>
<evidence type="ECO:0000313" key="1">
    <source>
        <dbReference type="EMBL" id="KEI11691.1"/>
    </source>
</evidence>
<reference evidence="1 2" key="1">
    <citation type="submission" date="2014-02" db="EMBL/GenBank/DDBJ databases">
        <title>Plasmidome dynamics in the species complex Clostridium novyi sensu lato converts strains of independent lineages into distinctly different pathogens.</title>
        <authorList>
            <person name="Skarin H."/>
            <person name="Segerman B."/>
        </authorList>
    </citation>
    <scope>NUCLEOTIDE SEQUENCE [LARGE SCALE GENOMIC DNA]</scope>
    <source>
        <strain evidence="1 2">ATCC 27606</strain>
    </source>
</reference>
<keyword evidence="2" id="KW-1185">Reference proteome</keyword>
<accession>A0AA40IRW2</accession>
<dbReference type="EMBL" id="JENW01000160">
    <property type="protein sequence ID" value="KEI11691.1"/>
    <property type="molecule type" value="Genomic_DNA"/>
</dbReference>
<dbReference type="AlphaFoldDB" id="A0AA40IRW2"/>
<dbReference type="RefSeq" id="WP_039222426.1">
    <property type="nucleotide sequence ID" value="NZ_JENW01000160.1"/>
</dbReference>
<evidence type="ECO:0000313" key="2">
    <source>
        <dbReference type="Proteomes" id="UP000027770"/>
    </source>
</evidence>